<dbReference type="AlphaFoldDB" id="A0A1J5P6I1"/>
<evidence type="ECO:0000313" key="1">
    <source>
        <dbReference type="EMBL" id="OIQ66818.1"/>
    </source>
</evidence>
<protein>
    <submittedName>
        <fullName evidence="1">Guanosine-5'-triphosphate,3'-diphosphate pyrophosphatase</fullName>
        <ecNumber evidence="1">3.6.1.40</ecNumber>
    </submittedName>
</protein>
<name>A0A1J5P6I1_9ZZZZ</name>
<reference evidence="1" key="1">
    <citation type="submission" date="2016-10" db="EMBL/GenBank/DDBJ databases">
        <title>Sequence of Gallionella enrichment culture.</title>
        <authorList>
            <person name="Poehlein A."/>
            <person name="Muehling M."/>
            <person name="Daniel R."/>
        </authorList>
    </citation>
    <scope>NUCLEOTIDE SEQUENCE</scope>
</reference>
<gene>
    <name evidence="1" type="primary">gppA_5</name>
    <name evidence="1" type="ORF">GALL_516090</name>
</gene>
<proteinExistence type="predicted"/>
<accession>A0A1J5P6I1</accession>
<organism evidence="1">
    <name type="scientific">mine drainage metagenome</name>
    <dbReference type="NCBI Taxonomy" id="410659"/>
    <lineage>
        <taxon>unclassified sequences</taxon>
        <taxon>metagenomes</taxon>
        <taxon>ecological metagenomes</taxon>
    </lineage>
</organism>
<dbReference type="EC" id="3.6.1.40" evidence="1"/>
<sequence>MLLLVLRLAIILCHARQDPDASGLVLTCRPQRQRFALTVDEFWTVNYPQSAHLLRQECAAWQKTAWSFELLTRTC</sequence>
<dbReference type="GO" id="GO:0008894">
    <property type="term" value="F:guanosine-5'-triphosphate,3'-diphosphate diphosphatase activity"/>
    <property type="evidence" value="ECO:0007669"/>
    <property type="project" value="UniProtKB-EC"/>
</dbReference>
<dbReference type="EMBL" id="MLJW01006342">
    <property type="protein sequence ID" value="OIQ66818.1"/>
    <property type="molecule type" value="Genomic_DNA"/>
</dbReference>
<comment type="caution">
    <text evidence="1">The sequence shown here is derived from an EMBL/GenBank/DDBJ whole genome shotgun (WGS) entry which is preliminary data.</text>
</comment>
<keyword evidence="1" id="KW-0378">Hydrolase</keyword>